<evidence type="ECO:0000256" key="5">
    <source>
        <dbReference type="HAMAP-Rule" id="MF_02034"/>
    </source>
</evidence>
<dbReference type="InterPro" id="IPR014746">
    <property type="entry name" value="Gln_synth/guanido_kin_cat_dom"/>
</dbReference>
<keyword evidence="3 5" id="KW-0067">ATP-binding</keyword>
<dbReference type="InterPro" id="IPR006336">
    <property type="entry name" value="GCS2"/>
</dbReference>
<dbReference type="InterPro" id="IPR035434">
    <property type="entry name" value="GCL_bact_plant"/>
</dbReference>
<evidence type="ECO:0000256" key="3">
    <source>
        <dbReference type="ARBA" id="ARBA00022840"/>
    </source>
</evidence>
<gene>
    <name evidence="5 7" type="primary">egtA</name>
    <name evidence="7" type="ORF">GCM10009716_23030</name>
</gene>
<dbReference type="Proteomes" id="UP001501303">
    <property type="component" value="Unassembled WGS sequence"/>
</dbReference>
<dbReference type="PANTHER" id="PTHR34378">
    <property type="entry name" value="GLUTAMATE--CYSTEINE LIGASE, CHLOROPLASTIC"/>
    <property type="match status" value="1"/>
</dbReference>
<sequence length="425" mass="45774">MKSDLGEENAEAYIAKICFKTGPPRHTGVELEWLVHDSDDPTRAVPPEHLDEALAPLGTGGGLPHGATVTREPGGQIELSSRPAPGAGACAEATAADLAVLRKTLTEAGLTLRGHGLDPYRDVPPRTLDHPRYRAMEIHYDRRGPWGRRMMRSTASVQINLDAGDTGGGVSGFRFRWELAHRIGPVLVAAFANSPLWRGRPTGWKSGRQHVWANIDPGRTRPPATTGDPRTDWARYALDAHLMCLRRPAPASWTAPPGLPLRAWLGDALTDRSPSHADLDYHLSTLFPPVRPRGWLELRMIDAQDGDHWPVPLMVASALLDDPVAAEAAHEATAPLTEGAPVPPWPVWLRAARHGPADPLIGRAARACFDAAAAALARGPAPGHLQGLVPAFADRYTLRGRCPADDLLDAHPAPHEPPPLLEGAP</sequence>
<organism evidence="7 8">
    <name type="scientific">Streptomyces sodiiphilus</name>
    <dbReference type="NCBI Taxonomy" id="226217"/>
    <lineage>
        <taxon>Bacteria</taxon>
        <taxon>Bacillati</taxon>
        <taxon>Actinomycetota</taxon>
        <taxon>Actinomycetes</taxon>
        <taxon>Kitasatosporales</taxon>
        <taxon>Streptomycetaceae</taxon>
        <taxon>Streptomyces</taxon>
    </lineage>
</organism>
<evidence type="ECO:0000256" key="4">
    <source>
        <dbReference type="ARBA" id="ARBA00048819"/>
    </source>
</evidence>
<dbReference type="GO" id="GO:0016874">
    <property type="term" value="F:ligase activity"/>
    <property type="evidence" value="ECO:0007669"/>
    <property type="project" value="UniProtKB-KW"/>
</dbReference>
<comment type="function">
    <text evidence="5">Catalyzes the synthesis of gamma-glutamylcysteine (gamma-GC). This compound is used as substrate for the biosynthesis of the low-molecular thiol compound ergothioneine.</text>
</comment>
<dbReference type="NCBIfam" id="TIGR03444">
    <property type="entry name" value="EgtA_Cys_ligase"/>
    <property type="match status" value="1"/>
</dbReference>
<accession>A0ABP5AG33</accession>
<proteinExistence type="inferred from homology"/>
<evidence type="ECO:0000256" key="2">
    <source>
        <dbReference type="ARBA" id="ARBA00022741"/>
    </source>
</evidence>
<evidence type="ECO:0000256" key="6">
    <source>
        <dbReference type="PIRNR" id="PIRNR017901"/>
    </source>
</evidence>
<dbReference type="Gene3D" id="3.30.590.20">
    <property type="match status" value="1"/>
</dbReference>
<evidence type="ECO:0000313" key="8">
    <source>
        <dbReference type="Proteomes" id="UP001501303"/>
    </source>
</evidence>
<dbReference type="PIRSF" id="PIRSF017901">
    <property type="entry name" value="GCL"/>
    <property type="match status" value="1"/>
</dbReference>
<dbReference type="EMBL" id="BAAAMJ010000020">
    <property type="protein sequence ID" value="GAA1912644.1"/>
    <property type="molecule type" value="Genomic_DNA"/>
</dbReference>
<dbReference type="SUPFAM" id="SSF55931">
    <property type="entry name" value="Glutamine synthetase/guanido kinase"/>
    <property type="match status" value="1"/>
</dbReference>
<keyword evidence="1 5" id="KW-0436">Ligase</keyword>
<dbReference type="EC" id="6.3.2.2" evidence="5"/>
<evidence type="ECO:0000256" key="1">
    <source>
        <dbReference type="ARBA" id="ARBA00022598"/>
    </source>
</evidence>
<comment type="similarity">
    <text evidence="5 6">Belongs to the glutamate--cysteine ligase type 2 family. EgtA subfamily.</text>
</comment>
<keyword evidence="2 5" id="KW-0547">Nucleotide-binding</keyword>
<dbReference type="RefSeq" id="WP_344261165.1">
    <property type="nucleotide sequence ID" value="NZ_BAAAMJ010000020.1"/>
</dbReference>
<dbReference type="PANTHER" id="PTHR34378:SF1">
    <property type="entry name" value="GLUTAMATE--CYSTEINE LIGASE, CHLOROPLASTIC"/>
    <property type="match status" value="1"/>
</dbReference>
<comment type="pathway">
    <text evidence="5">Amino-acid biosynthesis; ergothioneine biosynthesis.</text>
</comment>
<reference evidence="8" key="1">
    <citation type="journal article" date="2019" name="Int. J. Syst. Evol. Microbiol.">
        <title>The Global Catalogue of Microorganisms (GCM) 10K type strain sequencing project: providing services to taxonomists for standard genome sequencing and annotation.</title>
        <authorList>
            <consortium name="The Broad Institute Genomics Platform"/>
            <consortium name="The Broad Institute Genome Sequencing Center for Infectious Disease"/>
            <person name="Wu L."/>
            <person name="Ma J."/>
        </authorList>
    </citation>
    <scope>NUCLEOTIDE SEQUENCE [LARGE SCALE GENOMIC DNA]</scope>
    <source>
        <strain evidence="8">JCM 13581</strain>
    </source>
</reference>
<dbReference type="InterPro" id="IPR017809">
    <property type="entry name" value="EgtA_Actinobacteria"/>
</dbReference>
<comment type="catalytic activity">
    <reaction evidence="4 5 6">
        <text>L-cysteine + L-glutamate + ATP = gamma-L-glutamyl-L-cysteine + ADP + phosphate + H(+)</text>
        <dbReference type="Rhea" id="RHEA:13285"/>
        <dbReference type="ChEBI" id="CHEBI:15378"/>
        <dbReference type="ChEBI" id="CHEBI:29985"/>
        <dbReference type="ChEBI" id="CHEBI:30616"/>
        <dbReference type="ChEBI" id="CHEBI:35235"/>
        <dbReference type="ChEBI" id="CHEBI:43474"/>
        <dbReference type="ChEBI" id="CHEBI:58173"/>
        <dbReference type="ChEBI" id="CHEBI:456216"/>
        <dbReference type="EC" id="6.3.2.2"/>
    </reaction>
</comment>
<comment type="caution">
    <text evidence="7">The sequence shown here is derived from an EMBL/GenBank/DDBJ whole genome shotgun (WGS) entry which is preliminary data.</text>
</comment>
<dbReference type="Pfam" id="PF04107">
    <property type="entry name" value="GCS2"/>
    <property type="match status" value="1"/>
</dbReference>
<dbReference type="HAMAP" id="MF_02034">
    <property type="entry name" value="EgtA"/>
    <property type="match status" value="1"/>
</dbReference>
<evidence type="ECO:0000313" key="7">
    <source>
        <dbReference type="EMBL" id="GAA1912644.1"/>
    </source>
</evidence>
<keyword evidence="8" id="KW-1185">Reference proteome</keyword>
<name>A0ABP5AG33_9ACTN</name>
<protein>
    <recommendedName>
        <fullName evidence="5">Glutamate--cysteine ligase EgtA</fullName>
        <ecNumber evidence="5">6.3.2.2</ecNumber>
    </recommendedName>
    <alternativeName>
        <fullName evidence="5">Gamma-glutamylcysteine synthase</fullName>
        <shortName evidence="5">GCS</shortName>
        <shortName evidence="5">Gamma-ECS</shortName>
    </alternativeName>
</protein>